<evidence type="ECO:0000259" key="2">
    <source>
        <dbReference type="PROSITE" id="PS50404"/>
    </source>
</evidence>
<dbReference type="InterPro" id="IPR040079">
    <property type="entry name" value="Glutathione_S-Trfase"/>
</dbReference>
<dbReference type="Gene3D" id="1.20.1050.10">
    <property type="match status" value="1"/>
</dbReference>
<name>A0A6A7G842_9CRUS</name>
<dbReference type="SUPFAM" id="SSF47616">
    <property type="entry name" value="GST C-terminal domain-like"/>
    <property type="match status" value="1"/>
</dbReference>
<dbReference type="PROSITE" id="PS50405">
    <property type="entry name" value="GST_CTER"/>
    <property type="match status" value="1"/>
</dbReference>
<dbReference type="InterPro" id="IPR004046">
    <property type="entry name" value="GST_C"/>
</dbReference>
<dbReference type="SFLD" id="SFLDG01151">
    <property type="entry name" value="Main.2:_Nu-like"/>
    <property type="match status" value="1"/>
</dbReference>
<evidence type="ECO:0000259" key="3">
    <source>
        <dbReference type="PROSITE" id="PS50405"/>
    </source>
</evidence>
<reference evidence="4" key="1">
    <citation type="submission" date="2017-11" db="EMBL/GenBank/DDBJ databases">
        <title>The sensing device of the deep-sea amphipod.</title>
        <authorList>
            <person name="Kobayashi H."/>
            <person name="Nagahama T."/>
            <person name="Arai W."/>
            <person name="Sasagawa Y."/>
            <person name="Umeda M."/>
            <person name="Hayashi T."/>
            <person name="Nikaido I."/>
            <person name="Watanabe H."/>
            <person name="Oguri K."/>
            <person name="Kitazato H."/>
            <person name="Fujioka K."/>
            <person name="Kido Y."/>
            <person name="Takami H."/>
        </authorList>
    </citation>
    <scope>NUCLEOTIDE SEQUENCE</scope>
    <source>
        <tissue evidence="4">Whole body</tissue>
    </source>
</reference>
<proteinExistence type="evidence at transcript level"/>
<keyword evidence="4" id="KW-0808">Transferase</keyword>
<dbReference type="PROSITE" id="PS50404">
    <property type="entry name" value="GST_NTER"/>
    <property type="match status" value="1"/>
</dbReference>
<sequence length="254" mass="28661">MNRPYAGARTQKDLPQGDAPLQLYSLGTPNGIKVTVALEEMKLDYDAHTIQIKELDQFTTGFTDICPNGKIPAMLDKDGPDGEPIRVFESGSILLYLAEKTGQFIPPRGTADRTECLNWLFFQMGGIGPFFGQFGHFYKYAAEKLPYPIERYSMETKRLLDVLDQQLEGKQYIIGDEYTIADMAIFPWVLCLDVGYKAKEYLAKAFGRNDEYANVEAWMERCLARPAVQAGMKVNHLTEKSCFGEDKGPAIERE</sequence>
<dbReference type="PANTHER" id="PTHR44051">
    <property type="entry name" value="GLUTATHIONE S-TRANSFERASE-RELATED"/>
    <property type="match status" value="1"/>
</dbReference>
<dbReference type="Pfam" id="PF13409">
    <property type="entry name" value="GST_N_2"/>
    <property type="match status" value="1"/>
</dbReference>
<feature type="domain" description="GST N-terminal" evidence="2">
    <location>
        <begin position="18"/>
        <end position="105"/>
    </location>
</feature>
<dbReference type="InterPro" id="IPR036282">
    <property type="entry name" value="Glutathione-S-Trfase_C_sf"/>
</dbReference>
<dbReference type="AlphaFoldDB" id="A0A6A7G842"/>
<organism evidence="4">
    <name type="scientific">Hirondellea gigas</name>
    <dbReference type="NCBI Taxonomy" id="1518452"/>
    <lineage>
        <taxon>Eukaryota</taxon>
        <taxon>Metazoa</taxon>
        <taxon>Ecdysozoa</taxon>
        <taxon>Arthropoda</taxon>
        <taxon>Crustacea</taxon>
        <taxon>Multicrustacea</taxon>
        <taxon>Malacostraca</taxon>
        <taxon>Eumalacostraca</taxon>
        <taxon>Peracarida</taxon>
        <taxon>Amphipoda</taxon>
        <taxon>Amphilochidea</taxon>
        <taxon>Lysianassida</taxon>
        <taxon>Lysianassidira</taxon>
        <taxon>Lysianassoidea</taxon>
        <taxon>Lysianassidae</taxon>
        <taxon>Hirondellea</taxon>
    </lineage>
</organism>
<dbReference type="InterPro" id="IPR036249">
    <property type="entry name" value="Thioredoxin-like_sf"/>
</dbReference>
<accession>A0A6A7G842</accession>
<comment type="similarity">
    <text evidence="1">Belongs to the GST superfamily.</text>
</comment>
<dbReference type="Pfam" id="PF00043">
    <property type="entry name" value="GST_C"/>
    <property type="match status" value="1"/>
</dbReference>
<dbReference type="PANTHER" id="PTHR44051:SF8">
    <property type="entry name" value="GLUTATHIONE S-TRANSFERASE GSTA"/>
    <property type="match status" value="1"/>
</dbReference>
<feature type="domain" description="GST C-terminal" evidence="3">
    <location>
        <begin position="109"/>
        <end position="250"/>
    </location>
</feature>
<dbReference type="InterPro" id="IPR004045">
    <property type="entry name" value="Glutathione_S-Trfase_N"/>
</dbReference>
<dbReference type="InterPro" id="IPR010987">
    <property type="entry name" value="Glutathione-S-Trfase_C-like"/>
</dbReference>
<dbReference type="Gene3D" id="3.40.30.10">
    <property type="entry name" value="Glutaredoxin"/>
    <property type="match status" value="1"/>
</dbReference>
<dbReference type="SFLD" id="SFLDS00019">
    <property type="entry name" value="Glutathione_Transferase_(cytos"/>
    <property type="match status" value="1"/>
</dbReference>
<evidence type="ECO:0000313" key="4">
    <source>
        <dbReference type="EMBL" id="LAC27377.1"/>
    </source>
</evidence>
<evidence type="ECO:0000256" key="1">
    <source>
        <dbReference type="ARBA" id="ARBA00007409"/>
    </source>
</evidence>
<protein>
    <submittedName>
        <fullName evidence="4">Glutathione S-transferase</fullName>
    </submittedName>
</protein>
<dbReference type="GO" id="GO:0016740">
    <property type="term" value="F:transferase activity"/>
    <property type="evidence" value="ECO:0007669"/>
    <property type="project" value="UniProtKB-KW"/>
</dbReference>
<dbReference type="CDD" id="cd03048">
    <property type="entry name" value="GST_N_Ure2p_like"/>
    <property type="match status" value="1"/>
</dbReference>
<dbReference type="EMBL" id="IACT01008265">
    <property type="protein sequence ID" value="LAC27377.1"/>
    <property type="molecule type" value="mRNA"/>
</dbReference>
<dbReference type="SUPFAM" id="SSF52833">
    <property type="entry name" value="Thioredoxin-like"/>
    <property type="match status" value="1"/>
</dbReference>
<dbReference type="SFLD" id="SFLDG00358">
    <property type="entry name" value="Main_(cytGST)"/>
    <property type="match status" value="1"/>
</dbReference>